<keyword evidence="2" id="KW-1185">Reference proteome</keyword>
<reference evidence="1 2" key="1">
    <citation type="submission" date="2016-06" db="EMBL/GenBank/DDBJ databases">
        <title>Genome of Rhinopithecus bieti.</title>
        <authorList>
            <person name="Wu"/>
            <person name="C.-I. and Zhang"/>
            <person name="Y."/>
        </authorList>
    </citation>
    <scope>NUCLEOTIDE SEQUENCE</scope>
</reference>
<sequence>MAEPSGAETRPPIRVTVKTPKDKEEIVICDRASVKEARSSRMGTH</sequence>
<reference evidence="1" key="2">
    <citation type="submission" date="2025-08" db="UniProtKB">
        <authorList>
            <consortium name="Ensembl"/>
        </authorList>
    </citation>
    <scope>IDENTIFICATION</scope>
</reference>
<accession>A0A2K6JNL1</accession>
<proteinExistence type="predicted"/>
<evidence type="ECO:0000313" key="2">
    <source>
        <dbReference type="Proteomes" id="UP000233180"/>
    </source>
</evidence>
<organism evidence="1 2">
    <name type="scientific">Rhinopithecus bieti</name>
    <name type="common">Black snub-nosed monkey</name>
    <name type="synonym">Pygathrix bieti</name>
    <dbReference type="NCBI Taxonomy" id="61621"/>
    <lineage>
        <taxon>Eukaryota</taxon>
        <taxon>Metazoa</taxon>
        <taxon>Chordata</taxon>
        <taxon>Craniata</taxon>
        <taxon>Vertebrata</taxon>
        <taxon>Euteleostomi</taxon>
        <taxon>Mammalia</taxon>
        <taxon>Eutheria</taxon>
        <taxon>Euarchontoglires</taxon>
        <taxon>Primates</taxon>
        <taxon>Haplorrhini</taxon>
        <taxon>Catarrhini</taxon>
        <taxon>Cercopithecidae</taxon>
        <taxon>Colobinae</taxon>
        <taxon>Rhinopithecus</taxon>
    </lineage>
</organism>
<dbReference type="Proteomes" id="UP000233180">
    <property type="component" value="Unassembled WGS sequence"/>
</dbReference>
<reference evidence="1" key="3">
    <citation type="submission" date="2025-09" db="UniProtKB">
        <authorList>
            <consortium name="Ensembl"/>
        </authorList>
    </citation>
    <scope>IDENTIFICATION</scope>
</reference>
<name>A0A2K6JNL1_RHIBE</name>
<protein>
    <submittedName>
        <fullName evidence="1">Uncharacterized protein</fullName>
    </submittedName>
</protein>
<dbReference type="AlphaFoldDB" id="A0A2K6JNL1"/>
<evidence type="ECO:0000313" key="1">
    <source>
        <dbReference type="Ensembl" id="ENSRBIP00000000608.1"/>
    </source>
</evidence>
<dbReference type="STRING" id="61621.ENSRBIP00000000608"/>
<dbReference type="Ensembl" id="ENSRBIT00000003497.1">
    <property type="protein sequence ID" value="ENSRBIP00000000608.1"/>
    <property type="gene ID" value="ENSRBIG00000003279.1"/>
</dbReference>